<accession>A0ABU0MAQ4</accession>
<sequence length="208" mass="22954">MPTIPLLLDGYTDLPPGYIADVVTYLELNARDGGRSAPLPAGFTVVEQDPIELAAYRALYRRIGERWLWFERARMPEAELRAKLTADGARVLFLVKDGEPVGLAELQAERDGADIEVAMFGVVEETTGTGAASALMSHVLDISFAAGAERVWLHTCHFDHPAALPFYRKMGFRPWKMAIELAKDPRLEGHLPREAGPHVPLIDPKAGR</sequence>
<evidence type="ECO:0000313" key="6">
    <source>
        <dbReference type="Proteomes" id="UP001223743"/>
    </source>
</evidence>
<dbReference type="PANTHER" id="PTHR43800">
    <property type="entry name" value="PEPTIDYL-LYSINE N-ACETYLTRANSFERASE YJAB"/>
    <property type="match status" value="1"/>
</dbReference>
<keyword evidence="1" id="KW-0808">Transferase</keyword>
<evidence type="ECO:0000313" key="5">
    <source>
        <dbReference type="EMBL" id="MDQ0518048.1"/>
    </source>
</evidence>
<feature type="domain" description="N-acetyltransferase" evidence="4">
    <location>
        <begin position="43"/>
        <end position="206"/>
    </location>
</feature>
<proteinExistence type="predicted"/>
<dbReference type="InterPro" id="IPR000182">
    <property type="entry name" value="GNAT_dom"/>
</dbReference>
<name>A0ABU0MAQ4_9HYPH</name>
<keyword evidence="2" id="KW-0012">Acyltransferase</keyword>
<reference evidence="5 6" key="1">
    <citation type="submission" date="2023-07" db="EMBL/GenBank/DDBJ databases">
        <title>Genomic Encyclopedia of Type Strains, Phase IV (KMG-IV): sequencing the most valuable type-strain genomes for metagenomic binning, comparative biology and taxonomic classification.</title>
        <authorList>
            <person name="Goeker M."/>
        </authorList>
    </citation>
    <scope>NUCLEOTIDE SEQUENCE [LARGE SCALE GENOMIC DNA]</scope>
    <source>
        <strain evidence="5 6">B1-1</strain>
    </source>
</reference>
<protein>
    <submittedName>
        <fullName evidence="5">GNAT superfamily N-acetyltransferase</fullName>
    </submittedName>
</protein>
<feature type="region of interest" description="Disordered" evidence="3">
    <location>
        <begin position="189"/>
        <end position="208"/>
    </location>
</feature>
<dbReference type="EMBL" id="JAUSWJ010000001">
    <property type="protein sequence ID" value="MDQ0518048.1"/>
    <property type="molecule type" value="Genomic_DNA"/>
</dbReference>
<evidence type="ECO:0000259" key="4">
    <source>
        <dbReference type="PROSITE" id="PS51186"/>
    </source>
</evidence>
<dbReference type="PROSITE" id="PS51186">
    <property type="entry name" value="GNAT"/>
    <property type="match status" value="1"/>
</dbReference>
<evidence type="ECO:0000256" key="2">
    <source>
        <dbReference type="ARBA" id="ARBA00023315"/>
    </source>
</evidence>
<dbReference type="Proteomes" id="UP001223743">
    <property type="component" value="Unassembled WGS sequence"/>
</dbReference>
<gene>
    <name evidence="5" type="ORF">QO015_003661</name>
</gene>
<dbReference type="InterPro" id="IPR016181">
    <property type="entry name" value="Acyl_CoA_acyltransferase"/>
</dbReference>
<organism evidence="5 6">
    <name type="scientific">Kaistia geumhonensis</name>
    <dbReference type="NCBI Taxonomy" id="410839"/>
    <lineage>
        <taxon>Bacteria</taxon>
        <taxon>Pseudomonadati</taxon>
        <taxon>Pseudomonadota</taxon>
        <taxon>Alphaproteobacteria</taxon>
        <taxon>Hyphomicrobiales</taxon>
        <taxon>Kaistiaceae</taxon>
        <taxon>Kaistia</taxon>
    </lineage>
</organism>
<evidence type="ECO:0000256" key="1">
    <source>
        <dbReference type="ARBA" id="ARBA00022679"/>
    </source>
</evidence>
<keyword evidence="6" id="KW-1185">Reference proteome</keyword>
<dbReference type="PANTHER" id="PTHR43800:SF1">
    <property type="entry name" value="PEPTIDYL-LYSINE N-ACETYLTRANSFERASE YJAB"/>
    <property type="match status" value="1"/>
</dbReference>
<dbReference type="SUPFAM" id="SSF55729">
    <property type="entry name" value="Acyl-CoA N-acyltransferases (Nat)"/>
    <property type="match status" value="1"/>
</dbReference>
<dbReference type="RefSeq" id="WP_266283469.1">
    <property type="nucleotide sequence ID" value="NZ_JAPKNF010000003.1"/>
</dbReference>
<comment type="caution">
    <text evidence="5">The sequence shown here is derived from an EMBL/GenBank/DDBJ whole genome shotgun (WGS) entry which is preliminary data.</text>
</comment>
<dbReference type="CDD" id="cd04301">
    <property type="entry name" value="NAT_SF"/>
    <property type="match status" value="1"/>
</dbReference>
<dbReference type="Pfam" id="PF00583">
    <property type="entry name" value="Acetyltransf_1"/>
    <property type="match status" value="1"/>
</dbReference>
<evidence type="ECO:0000256" key="3">
    <source>
        <dbReference type="SAM" id="MobiDB-lite"/>
    </source>
</evidence>
<dbReference type="Gene3D" id="3.40.630.30">
    <property type="match status" value="1"/>
</dbReference>